<dbReference type="PRINTS" id="PR00036">
    <property type="entry name" value="HTHLACI"/>
</dbReference>
<reference evidence="4" key="1">
    <citation type="submission" date="2017-05" db="EMBL/GenBank/DDBJ databases">
        <authorList>
            <person name="Lin X.B."/>
            <person name="Stothard P."/>
            <person name="Tasseva G."/>
            <person name="Walter J."/>
        </authorList>
    </citation>
    <scope>NUCLEOTIDE SEQUENCE [LARGE SCALE GENOMIC DNA]</scope>
    <source>
        <strain evidence="4">114h</strain>
    </source>
</reference>
<protein>
    <submittedName>
        <fullName evidence="3">LacI family DNA-binding transcriptional regulator</fullName>
    </submittedName>
</protein>
<reference evidence="3 4" key="2">
    <citation type="submission" date="2017-09" db="EMBL/GenBank/DDBJ databases">
        <title>Tripartite evolution among Lactobacillus johnsonii, Lactobacillus taiwanensis, Lactobacillus reuteri and their rodent host.</title>
        <authorList>
            <person name="Wang T."/>
            <person name="Knowles S."/>
            <person name="Cheng C."/>
        </authorList>
    </citation>
    <scope>NUCLEOTIDE SEQUENCE [LARGE SCALE GENOMIC DNA]</scope>
    <source>
        <strain evidence="3 4">114h</strain>
    </source>
</reference>
<evidence type="ECO:0000313" key="4">
    <source>
        <dbReference type="Proteomes" id="UP000215747"/>
    </source>
</evidence>
<feature type="domain" description="HTH lacI-type" evidence="1">
    <location>
        <begin position="5"/>
        <end position="32"/>
    </location>
</feature>
<evidence type="ECO:0000313" key="3">
    <source>
        <dbReference type="EMBL" id="OYS67990.1"/>
    </source>
</evidence>
<dbReference type="PROSITE" id="PS50943">
    <property type="entry name" value="HTH_CROC1"/>
    <property type="match status" value="1"/>
</dbReference>
<dbReference type="InterPro" id="IPR001387">
    <property type="entry name" value="Cro/C1-type_HTH"/>
</dbReference>
<organism evidence="3 4">
    <name type="scientific">Limosilactobacillus reuteri</name>
    <name type="common">Lactobacillus reuteri</name>
    <dbReference type="NCBI Taxonomy" id="1598"/>
    <lineage>
        <taxon>Bacteria</taxon>
        <taxon>Bacillati</taxon>
        <taxon>Bacillota</taxon>
        <taxon>Bacilli</taxon>
        <taxon>Lactobacillales</taxon>
        <taxon>Lactobacillaceae</taxon>
        <taxon>Limosilactobacillus</taxon>
    </lineage>
</organism>
<accession>A0A256SMN0</accession>
<evidence type="ECO:0000259" key="2">
    <source>
        <dbReference type="PROSITE" id="PS50943"/>
    </source>
</evidence>
<dbReference type="InterPro" id="IPR000843">
    <property type="entry name" value="HTH_LacI"/>
</dbReference>
<gene>
    <name evidence="3" type="ORF">CBF96_08565</name>
</gene>
<evidence type="ECO:0000259" key="1">
    <source>
        <dbReference type="PROSITE" id="PS50932"/>
    </source>
</evidence>
<dbReference type="CDD" id="cd01392">
    <property type="entry name" value="HTH_LacI"/>
    <property type="match status" value="1"/>
</dbReference>
<dbReference type="Proteomes" id="UP000215747">
    <property type="component" value="Unassembled WGS sequence"/>
</dbReference>
<dbReference type="InterPro" id="IPR010982">
    <property type="entry name" value="Lambda_DNA-bd_dom_sf"/>
</dbReference>
<feature type="domain" description="HTH cro/C1-type" evidence="2">
    <location>
        <begin position="6"/>
        <end position="43"/>
    </location>
</feature>
<dbReference type="SUPFAM" id="SSF47413">
    <property type="entry name" value="lambda repressor-like DNA-binding domains"/>
    <property type="match status" value="1"/>
</dbReference>
<keyword evidence="3" id="KW-0238">DNA-binding</keyword>
<proteinExistence type="predicted"/>
<sequence length="47" mass="4901">MNQRVTIGDVAKAAGVSVTTVSRIINGHHSASGTMLLPVETVFHPSI</sequence>
<dbReference type="PROSITE" id="PS50932">
    <property type="entry name" value="HTH_LACI_2"/>
    <property type="match status" value="1"/>
</dbReference>
<dbReference type="GO" id="GO:0003677">
    <property type="term" value="F:DNA binding"/>
    <property type="evidence" value="ECO:0007669"/>
    <property type="project" value="UniProtKB-KW"/>
</dbReference>
<dbReference type="Gene3D" id="1.10.260.40">
    <property type="entry name" value="lambda repressor-like DNA-binding domains"/>
    <property type="match status" value="1"/>
</dbReference>
<dbReference type="AlphaFoldDB" id="A0A256SMN0"/>
<name>A0A256SMN0_LIMRT</name>
<comment type="caution">
    <text evidence="3">The sequence shown here is derived from an EMBL/GenBank/DDBJ whole genome shotgun (WGS) entry which is preliminary data.</text>
</comment>
<dbReference type="EMBL" id="NGPL01000059">
    <property type="protein sequence ID" value="OYS67990.1"/>
    <property type="molecule type" value="Genomic_DNA"/>
</dbReference>
<dbReference type="PROSITE" id="PS00356">
    <property type="entry name" value="HTH_LACI_1"/>
    <property type="match status" value="1"/>
</dbReference>
<dbReference type="Pfam" id="PF00356">
    <property type="entry name" value="LacI"/>
    <property type="match status" value="1"/>
</dbReference>
<dbReference type="GO" id="GO:0006355">
    <property type="term" value="P:regulation of DNA-templated transcription"/>
    <property type="evidence" value="ECO:0007669"/>
    <property type="project" value="InterPro"/>
</dbReference>